<comment type="caution">
    <text evidence="2">The sequence shown here is derived from an EMBL/GenBank/DDBJ whole genome shotgun (WGS) entry which is preliminary data.</text>
</comment>
<evidence type="ECO:0000313" key="2">
    <source>
        <dbReference type="EMBL" id="OEH77620.1"/>
    </source>
</evidence>
<sequence>MSVPNVMEVEGEEELLSDDDEDRNRSGAVPLWWYDKYKHIGTRLRSAMQRCSKCCISCNDMRYSTL</sequence>
<organism evidence="2 3">
    <name type="scientific">Cyclospora cayetanensis</name>
    <dbReference type="NCBI Taxonomy" id="88456"/>
    <lineage>
        <taxon>Eukaryota</taxon>
        <taxon>Sar</taxon>
        <taxon>Alveolata</taxon>
        <taxon>Apicomplexa</taxon>
        <taxon>Conoidasida</taxon>
        <taxon>Coccidia</taxon>
        <taxon>Eucoccidiorida</taxon>
        <taxon>Eimeriorina</taxon>
        <taxon>Eimeriidae</taxon>
        <taxon>Cyclospora</taxon>
    </lineage>
</organism>
<proteinExistence type="predicted"/>
<accession>A0A1D3D2F2</accession>
<protein>
    <submittedName>
        <fullName evidence="2">Uncharacterized protein</fullName>
    </submittedName>
</protein>
<gene>
    <name evidence="2" type="ORF">cyc_09318</name>
</gene>
<evidence type="ECO:0000256" key="1">
    <source>
        <dbReference type="SAM" id="MobiDB-lite"/>
    </source>
</evidence>
<feature type="region of interest" description="Disordered" evidence="1">
    <location>
        <begin position="1"/>
        <end position="23"/>
    </location>
</feature>
<evidence type="ECO:0000313" key="3">
    <source>
        <dbReference type="Proteomes" id="UP000095192"/>
    </source>
</evidence>
<dbReference type="VEuPathDB" id="ToxoDB:cyc_09318"/>
<dbReference type="Proteomes" id="UP000095192">
    <property type="component" value="Unassembled WGS sequence"/>
</dbReference>
<reference evidence="2 3" key="1">
    <citation type="journal article" date="2016" name="BMC Genomics">
        <title>Comparative genomics reveals Cyclospora cayetanensis possesses coccidia-like metabolism and invasion components but unique surface antigens.</title>
        <authorList>
            <person name="Liu S."/>
            <person name="Wang L."/>
            <person name="Zheng H."/>
            <person name="Xu Z."/>
            <person name="Roellig D.M."/>
            <person name="Li N."/>
            <person name="Frace M.A."/>
            <person name="Tang K."/>
            <person name="Arrowood M.J."/>
            <person name="Moss D.M."/>
            <person name="Zhang L."/>
            <person name="Feng Y."/>
            <person name="Xiao L."/>
        </authorList>
    </citation>
    <scope>NUCLEOTIDE SEQUENCE [LARGE SCALE GENOMIC DNA]</scope>
    <source>
        <strain evidence="2 3">CHN_HEN01</strain>
    </source>
</reference>
<name>A0A1D3D2F2_9EIME</name>
<feature type="compositionally biased region" description="Acidic residues" evidence="1">
    <location>
        <begin position="9"/>
        <end position="21"/>
    </location>
</feature>
<dbReference type="InParanoid" id="A0A1D3D2F2"/>
<dbReference type="EMBL" id="JROU02001035">
    <property type="protein sequence ID" value="OEH77620.1"/>
    <property type="molecule type" value="Genomic_DNA"/>
</dbReference>
<keyword evidence="3" id="KW-1185">Reference proteome</keyword>
<dbReference type="AlphaFoldDB" id="A0A1D3D2F2"/>